<name>A0A182Q6Q0_9DIPT</name>
<reference evidence="4" key="1">
    <citation type="submission" date="2014-01" db="EMBL/GenBank/DDBJ databases">
        <title>The Genome Sequence of Anopheles farauti FAR1 (V2).</title>
        <authorList>
            <consortium name="The Broad Institute Genomics Platform"/>
            <person name="Neafsey D.E."/>
            <person name="Besansky N."/>
            <person name="Howell P."/>
            <person name="Walton C."/>
            <person name="Young S.K."/>
            <person name="Zeng Q."/>
            <person name="Gargeya S."/>
            <person name="Fitzgerald M."/>
            <person name="Haas B."/>
            <person name="Abouelleil A."/>
            <person name="Allen A.W."/>
            <person name="Alvarado L."/>
            <person name="Arachchi H.M."/>
            <person name="Berlin A.M."/>
            <person name="Chapman S.B."/>
            <person name="Gainer-Dewar J."/>
            <person name="Goldberg J."/>
            <person name="Griggs A."/>
            <person name="Gujja S."/>
            <person name="Hansen M."/>
            <person name="Howarth C."/>
            <person name="Imamovic A."/>
            <person name="Ireland A."/>
            <person name="Larimer J."/>
            <person name="McCowan C."/>
            <person name="Murphy C."/>
            <person name="Pearson M."/>
            <person name="Poon T.W."/>
            <person name="Priest M."/>
            <person name="Roberts A."/>
            <person name="Saif S."/>
            <person name="Shea T."/>
            <person name="Sisk P."/>
            <person name="Sykes S."/>
            <person name="Wortman J."/>
            <person name="Nusbaum C."/>
            <person name="Birren B."/>
        </authorList>
    </citation>
    <scope>NUCLEOTIDE SEQUENCE [LARGE SCALE GENOMIC DNA]</scope>
    <source>
        <strain evidence="4">FAR1</strain>
    </source>
</reference>
<dbReference type="VEuPathDB" id="VectorBase:AFAF004145"/>
<evidence type="ECO:0000313" key="3">
    <source>
        <dbReference type="EnsemblMetazoa" id="AFAF004145-PA"/>
    </source>
</evidence>
<sequence>MAVKWMTTAAVKNTPAVIKTRCTIKTISRTVFIVSAPQQQQPGHDRGKTEGRNQQTGVPPKSLRFHKKQQRHKVITLAMSISPMLADPIIFLEEKRTNFYVH</sequence>
<keyword evidence="2" id="KW-0472">Membrane</keyword>
<organism evidence="3 4">
    <name type="scientific">Anopheles farauti</name>
    <dbReference type="NCBI Taxonomy" id="69004"/>
    <lineage>
        <taxon>Eukaryota</taxon>
        <taxon>Metazoa</taxon>
        <taxon>Ecdysozoa</taxon>
        <taxon>Arthropoda</taxon>
        <taxon>Hexapoda</taxon>
        <taxon>Insecta</taxon>
        <taxon>Pterygota</taxon>
        <taxon>Neoptera</taxon>
        <taxon>Endopterygota</taxon>
        <taxon>Diptera</taxon>
        <taxon>Nematocera</taxon>
        <taxon>Culicoidea</taxon>
        <taxon>Culicidae</taxon>
        <taxon>Anophelinae</taxon>
        <taxon>Anopheles</taxon>
    </lineage>
</organism>
<proteinExistence type="predicted"/>
<reference evidence="3" key="2">
    <citation type="submission" date="2020-05" db="UniProtKB">
        <authorList>
            <consortium name="EnsemblMetazoa"/>
        </authorList>
    </citation>
    <scope>IDENTIFICATION</scope>
    <source>
        <strain evidence="3">FAR1</strain>
    </source>
</reference>
<dbReference type="EnsemblMetazoa" id="AFAF004145-RA">
    <property type="protein sequence ID" value="AFAF004145-PA"/>
    <property type="gene ID" value="AFAF004145"/>
</dbReference>
<protein>
    <submittedName>
        <fullName evidence="3">Uncharacterized protein</fullName>
    </submittedName>
</protein>
<keyword evidence="2" id="KW-1133">Transmembrane helix</keyword>
<evidence type="ECO:0000313" key="4">
    <source>
        <dbReference type="Proteomes" id="UP000075886"/>
    </source>
</evidence>
<dbReference type="EMBL" id="AXCN02000495">
    <property type="status" value="NOT_ANNOTATED_CDS"/>
    <property type="molecule type" value="Genomic_DNA"/>
</dbReference>
<accession>A0A182Q6Q0</accession>
<keyword evidence="4" id="KW-1185">Reference proteome</keyword>
<feature type="transmembrane region" description="Helical" evidence="2">
    <location>
        <begin position="74"/>
        <end position="92"/>
    </location>
</feature>
<dbReference type="AlphaFoldDB" id="A0A182Q6Q0"/>
<evidence type="ECO:0000256" key="1">
    <source>
        <dbReference type="SAM" id="MobiDB-lite"/>
    </source>
</evidence>
<keyword evidence="2" id="KW-0812">Transmembrane</keyword>
<evidence type="ECO:0000256" key="2">
    <source>
        <dbReference type="SAM" id="Phobius"/>
    </source>
</evidence>
<dbReference type="Proteomes" id="UP000075886">
    <property type="component" value="Unassembled WGS sequence"/>
</dbReference>
<feature type="region of interest" description="Disordered" evidence="1">
    <location>
        <begin position="36"/>
        <end position="66"/>
    </location>
</feature>